<dbReference type="Pfam" id="PF07686">
    <property type="entry name" value="V-set"/>
    <property type="match status" value="1"/>
</dbReference>
<dbReference type="InterPro" id="IPR003599">
    <property type="entry name" value="Ig_sub"/>
</dbReference>
<evidence type="ECO:0000313" key="3">
    <source>
        <dbReference type="Ensembl" id="ENSPNAP00000083024.1"/>
    </source>
</evidence>
<dbReference type="GeneTree" id="ENSGT00950000183630"/>
<keyword evidence="1" id="KW-0732">Signal</keyword>
<organism evidence="3 4">
    <name type="scientific">Pygocentrus nattereri</name>
    <name type="common">Red-bellied piranha</name>
    <dbReference type="NCBI Taxonomy" id="42514"/>
    <lineage>
        <taxon>Eukaryota</taxon>
        <taxon>Metazoa</taxon>
        <taxon>Chordata</taxon>
        <taxon>Craniata</taxon>
        <taxon>Vertebrata</taxon>
        <taxon>Euteleostomi</taxon>
        <taxon>Actinopterygii</taxon>
        <taxon>Neopterygii</taxon>
        <taxon>Teleostei</taxon>
        <taxon>Ostariophysi</taxon>
        <taxon>Characiformes</taxon>
        <taxon>Characoidei</taxon>
        <taxon>Pygocentrus</taxon>
    </lineage>
</organism>
<dbReference type="SMART" id="SM00409">
    <property type="entry name" value="IG"/>
    <property type="match status" value="1"/>
</dbReference>
<accession>A0AAR2M6C9</accession>
<name>A0AAR2M6C9_PYGNA</name>
<dbReference type="Proteomes" id="UP001501920">
    <property type="component" value="Chromosome 17"/>
</dbReference>
<dbReference type="GeneID" id="108444299"/>
<evidence type="ECO:0000256" key="1">
    <source>
        <dbReference type="SAM" id="SignalP"/>
    </source>
</evidence>
<reference evidence="3" key="3">
    <citation type="submission" date="2025-09" db="UniProtKB">
        <authorList>
            <consortium name="Ensembl"/>
        </authorList>
    </citation>
    <scope>IDENTIFICATION</scope>
</reference>
<evidence type="ECO:0000313" key="4">
    <source>
        <dbReference type="Proteomes" id="UP001501920"/>
    </source>
</evidence>
<dbReference type="Ensembl" id="ENSPNAT00000048113.1">
    <property type="protein sequence ID" value="ENSPNAP00000083024.1"/>
    <property type="gene ID" value="ENSPNAG00000035354.1"/>
</dbReference>
<dbReference type="InterPro" id="IPR013106">
    <property type="entry name" value="Ig_V-set"/>
</dbReference>
<keyword evidence="4" id="KW-1185">Reference proteome</keyword>
<dbReference type="SUPFAM" id="SSF48726">
    <property type="entry name" value="Immunoglobulin"/>
    <property type="match status" value="1"/>
</dbReference>
<reference evidence="3" key="2">
    <citation type="submission" date="2025-08" db="UniProtKB">
        <authorList>
            <consortium name="Ensembl"/>
        </authorList>
    </citation>
    <scope>IDENTIFICATION</scope>
</reference>
<feature type="signal peptide" evidence="1">
    <location>
        <begin position="1"/>
        <end position="25"/>
    </location>
</feature>
<dbReference type="Gene3D" id="2.60.40.10">
    <property type="entry name" value="Immunoglobulins"/>
    <property type="match status" value="1"/>
</dbReference>
<dbReference type="PROSITE" id="PS50835">
    <property type="entry name" value="IG_LIKE"/>
    <property type="match status" value="1"/>
</dbReference>
<feature type="chain" id="PRO_5043467828" description="Ig-like domain-containing protein" evidence="1">
    <location>
        <begin position="26"/>
        <end position="232"/>
    </location>
</feature>
<reference evidence="3 4" key="1">
    <citation type="submission" date="2020-10" db="EMBL/GenBank/DDBJ databases">
        <title>Pygocentrus nattereri (red-bellied piranha) genome, fPygNat1, primary haplotype.</title>
        <authorList>
            <person name="Myers G."/>
            <person name="Meyer A."/>
            <person name="Karagic N."/>
            <person name="Pippel M."/>
            <person name="Winkler S."/>
            <person name="Tracey A."/>
            <person name="Wood J."/>
            <person name="Formenti G."/>
            <person name="Howe K."/>
            <person name="Fedrigo O."/>
            <person name="Jarvis E.D."/>
        </authorList>
    </citation>
    <scope>NUCLEOTIDE SEQUENCE [LARGE SCALE GENOMIC DNA]</scope>
</reference>
<dbReference type="AlphaFoldDB" id="A0AAR2M6C9"/>
<protein>
    <recommendedName>
        <fullName evidence="2">Ig-like domain-containing protein</fullName>
    </recommendedName>
</protein>
<dbReference type="RefSeq" id="XP_017580879.1">
    <property type="nucleotide sequence ID" value="XM_017725390.2"/>
</dbReference>
<proteinExistence type="predicted"/>
<dbReference type="InterPro" id="IPR007110">
    <property type="entry name" value="Ig-like_dom"/>
</dbReference>
<dbReference type="InterPro" id="IPR036179">
    <property type="entry name" value="Ig-like_dom_sf"/>
</dbReference>
<evidence type="ECO:0000259" key="2">
    <source>
        <dbReference type="PROSITE" id="PS50835"/>
    </source>
</evidence>
<sequence>MPNVLLNRCLTIILTFSCNLQVCVTQCIGTVSATRKTLFVPEGGSVSLQCVVQDCGMNTWTGGWGLIERNNFTPLRPTSRLHLSNYTISANRTCLQVNIQNLNQSDSGTYQCSIIWEGKYTSQGHVTYVNVTTGSYEHITVAELAHRKLSHRLLVCAGASCFPLILGLACCLSSKRLRSPPVPPHFRGTSAARVKPKAEVVYAAVILKSQNQPKRPQAREPIVYSSLNFSTV</sequence>
<feature type="domain" description="Ig-like" evidence="2">
    <location>
        <begin position="2"/>
        <end position="132"/>
    </location>
</feature>
<dbReference type="InterPro" id="IPR013783">
    <property type="entry name" value="Ig-like_fold"/>
</dbReference>